<dbReference type="Pfam" id="PF04397">
    <property type="entry name" value="LytTR"/>
    <property type="match status" value="1"/>
</dbReference>
<dbReference type="SMART" id="SM00448">
    <property type="entry name" value="REC"/>
    <property type="match status" value="1"/>
</dbReference>
<dbReference type="RefSeq" id="WP_186865002.1">
    <property type="nucleotide sequence ID" value="NZ_JACOPE010000001.1"/>
</dbReference>
<dbReference type="InterPro" id="IPR001789">
    <property type="entry name" value="Sig_transdc_resp-reg_receiver"/>
</dbReference>
<keyword evidence="3" id="KW-0597">Phosphoprotein</keyword>
<dbReference type="InterPro" id="IPR011006">
    <property type="entry name" value="CheY-like_superfamily"/>
</dbReference>
<dbReference type="SUPFAM" id="SSF52172">
    <property type="entry name" value="CheY-like"/>
    <property type="match status" value="1"/>
</dbReference>
<evidence type="ECO:0000259" key="4">
    <source>
        <dbReference type="PROSITE" id="PS50110"/>
    </source>
</evidence>
<dbReference type="Gene3D" id="3.40.50.2300">
    <property type="match status" value="1"/>
</dbReference>
<name>A0ABR7G7W0_9FIRM</name>
<comment type="function">
    <text evidence="2">May play the central regulatory role in sporulation. It may be an element of the effector pathway responsible for the activation of sporulation genes in response to nutritional stress. Spo0A may act in concert with spo0H (a sigma factor) to control the expression of some genes that are critical to the sporulation process.</text>
</comment>
<dbReference type="SMART" id="SM00850">
    <property type="entry name" value="LytTR"/>
    <property type="match status" value="1"/>
</dbReference>
<dbReference type="PROSITE" id="PS50930">
    <property type="entry name" value="HTH_LYTTR"/>
    <property type="match status" value="1"/>
</dbReference>
<accession>A0ABR7G7W0</accession>
<reference evidence="6 7" key="1">
    <citation type="submission" date="2020-08" db="EMBL/GenBank/DDBJ databases">
        <title>Genome public.</title>
        <authorList>
            <person name="Liu C."/>
            <person name="Sun Q."/>
        </authorList>
    </citation>
    <scope>NUCLEOTIDE SEQUENCE [LARGE SCALE GENOMIC DNA]</scope>
    <source>
        <strain evidence="6 7">NSJ-13</strain>
    </source>
</reference>
<keyword evidence="7" id="KW-1185">Reference proteome</keyword>
<dbReference type="InterPro" id="IPR007492">
    <property type="entry name" value="LytTR_DNA-bd_dom"/>
</dbReference>
<proteinExistence type="predicted"/>
<dbReference type="InterPro" id="IPR046947">
    <property type="entry name" value="LytR-like"/>
</dbReference>
<evidence type="ECO:0000313" key="6">
    <source>
        <dbReference type="EMBL" id="MBC5683528.1"/>
    </source>
</evidence>
<feature type="domain" description="Response regulatory" evidence="4">
    <location>
        <begin position="2"/>
        <end position="119"/>
    </location>
</feature>
<dbReference type="EMBL" id="JACOPE010000001">
    <property type="protein sequence ID" value="MBC5683528.1"/>
    <property type="molecule type" value="Genomic_DNA"/>
</dbReference>
<organism evidence="6 7">
    <name type="scientific">Ruminococcus hominis</name>
    <dbReference type="NCBI Taxonomy" id="2763065"/>
    <lineage>
        <taxon>Bacteria</taxon>
        <taxon>Bacillati</taxon>
        <taxon>Bacillota</taxon>
        <taxon>Clostridia</taxon>
        <taxon>Eubacteriales</taxon>
        <taxon>Oscillospiraceae</taxon>
        <taxon>Ruminococcus</taxon>
    </lineage>
</organism>
<dbReference type="PANTHER" id="PTHR37299:SF1">
    <property type="entry name" value="STAGE 0 SPORULATION PROTEIN A HOMOLOG"/>
    <property type="match status" value="1"/>
</dbReference>
<evidence type="ECO:0000256" key="2">
    <source>
        <dbReference type="ARBA" id="ARBA00024867"/>
    </source>
</evidence>
<comment type="caution">
    <text evidence="6">The sequence shown here is derived from an EMBL/GenBank/DDBJ whole genome shotgun (WGS) entry which is preliminary data.</text>
</comment>
<dbReference type="PROSITE" id="PS50110">
    <property type="entry name" value="RESPONSE_REGULATORY"/>
    <property type="match status" value="1"/>
</dbReference>
<protein>
    <recommendedName>
        <fullName evidence="1">Stage 0 sporulation protein A homolog</fullName>
    </recommendedName>
</protein>
<evidence type="ECO:0000256" key="3">
    <source>
        <dbReference type="PROSITE-ProRule" id="PRU00169"/>
    </source>
</evidence>
<gene>
    <name evidence="6" type="ORF">H8S40_08090</name>
</gene>
<dbReference type="Pfam" id="PF00072">
    <property type="entry name" value="Response_reg"/>
    <property type="match status" value="1"/>
</dbReference>
<feature type="modified residue" description="4-aspartylphosphate" evidence="3">
    <location>
        <position position="56"/>
    </location>
</feature>
<dbReference type="Proteomes" id="UP000631576">
    <property type="component" value="Unassembled WGS sequence"/>
</dbReference>
<evidence type="ECO:0000256" key="1">
    <source>
        <dbReference type="ARBA" id="ARBA00018672"/>
    </source>
</evidence>
<dbReference type="Gene3D" id="2.40.50.1020">
    <property type="entry name" value="LytTr DNA-binding domain"/>
    <property type="match status" value="1"/>
</dbReference>
<feature type="domain" description="HTH LytTR-type" evidence="5">
    <location>
        <begin position="130"/>
        <end position="231"/>
    </location>
</feature>
<evidence type="ECO:0000313" key="7">
    <source>
        <dbReference type="Proteomes" id="UP000631576"/>
    </source>
</evidence>
<sequence length="239" mass="27411">MKIAICDDDKTEQLQILELLEGYFKGRKNKPAIKTFSSIELASIARYEQFDLYLLDVIMPVLNGIELAKEIRGFDKASDIIFLTSSPEFAVESYTVKASNYLVKPIQKAAFFQALDDISEKRMEESGKSIIVKSSFGVHKIYLSGLIYVEALNRKVIYYLKNGEQITTAERFSSVCDILMQNSEFILPHRSFLVNMNYIRSITTTDMHLQNNKIIPLAQRRVADIKKHYLAFQMEEVSP</sequence>
<evidence type="ECO:0000259" key="5">
    <source>
        <dbReference type="PROSITE" id="PS50930"/>
    </source>
</evidence>
<dbReference type="PANTHER" id="PTHR37299">
    <property type="entry name" value="TRANSCRIPTIONAL REGULATOR-RELATED"/>
    <property type="match status" value="1"/>
</dbReference>